<evidence type="ECO:0000256" key="1">
    <source>
        <dbReference type="ARBA" id="ARBA00004429"/>
    </source>
</evidence>
<keyword evidence="4 6" id="KW-1133">Transmembrane helix</keyword>
<protein>
    <submittedName>
        <fullName evidence="7">Uncharacterized protein</fullName>
    </submittedName>
</protein>
<evidence type="ECO:0000256" key="5">
    <source>
        <dbReference type="ARBA" id="ARBA00023136"/>
    </source>
</evidence>
<feature type="transmembrane region" description="Helical" evidence="6">
    <location>
        <begin position="123"/>
        <end position="144"/>
    </location>
</feature>
<dbReference type="Proteomes" id="UP000007800">
    <property type="component" value="Unassembled WGS sequence"/>
</dbReference>
<dbReference type="Gene3D" id="1.20.1530.10">
    <property type="entry name" value="Na+/H+ antiporter like domain"/>
    <property type="match status" value="1"/>
</dbReference>
<gene>
    <name evidence="7" type="ORF">Pmar_PMAR003521</name>
</gene>
<dbReference type="EMBL" id="GG673069">
    <property type="protein sequence ID" value="EER16058.1"/>
    <property type="molecule type" value="Genomic_DNA"/>
</dbReference>
<feature type="transmembrane region" description="Helical" evidence="6">
    <location>
        <begin position="20"/>
        <end position="39"/>
    </location>
</feature>
<dbReference type="RefSeq" id="XP_002784262.1">
    <property type="nucleotide sequence ID" value="XM_002784216.1"/>
</dbReference>
<dbReference type="InterPro" id="IPR004670">
    <property type="entry name" value="NhaA"/>
</dbReference>
<dbReference type="GO" id="GO:0005886">
    <property type="term" value="C:plasma membrane"/>
    <property type="evidence" value="ECO:0007669"/>
    <property type="project" value="UniProtKB-SubCell"/>
</dbReference>
<feature type="transmembrane region" description="Helical" evidence="6">
    <location>
        <begin position="292"/>
        <end position="322"/>
    </location>
</feature>
<keyword evidence="5 6" id="KW-0472">Membrane</keyword>
<dbReference type="GO" id="GO:0015385">
    <property type="term" value="F:sodium:proton antiporter activity"/>
    <property type="evidence" value="ECO:0007669"/>
    <property type="project" value="TreeGrafter"/>
</dbReference>
<feature type="transmembrane region" description="Helical" evidence="6">
    <location>
        <begin position="150"/>
        <end position="168"/>
    </location>
</feature>
<keyword evidence="3 6" id="KW-0812">Transmembrane</keyword>
<dbReference type="OrthoDB" id="416108at2759"/>
<proteinExistence type="predicted"/>
<feature type="transmembrane region" description="Helical" evidence="6">
    <location>
        <begin position="51"/>
        <end position="75"/>
    </location>
</feature>
<evidence type="ECO:0000313" key="8">
    <source>
        <dbReference type="Proteomes" id="UP000007800"/>
    </source>
</evidence>
<dbReference type="PANTHER" id="PTHR30341:SF0">
    <property type="entry name" value="NA(+)_H(+) ANTIPORTER NHAA"/>
    <property type="match status" value="1"/>
</dbReference>
<dbReference type="GeneID" id="9061044"/>
<feature type="transmembrane region" description="Helical" evidence="6">
    <location>
        <begin position="95"/>
        <end position="116"/>
    </location>
</feature>
<dbReference type="Pfam" id="PF06965">
    <property type="entry name" value="Na_H_antiport_1"/>
    <property type="match status" value="1"/>
</dbReference>
<evidence type="ECO:0000256" key="3">
    <source>
        <dbReference type="ARBA" id="ARBA00022692"/>
    </source>
</evidence>
<keyword evidence="8" id="KW-1185">Reference proteome</keyword>
<comment type="subcellular location">
    <subcellularLocation>
        <location evidence="1">Cell inner membrane</location>
        <topology evidence="1">Multi-pass membrane protein</topology>
    </subcellularLocation>
</comment>
<feature type="transmembrane region" description="Helical" evidence="6">
    <location>
        <begin position="268"/>
        <end position="285"/>
    </location>
</feature>
<name>C5KHJ6_PERM5</name>
<organism evidence="8">
    <name type="scientific">Perkinsus marinus (strain ATCC 50983 / TXsc)</name>
    <dbReference type="NCBI Taxonomy" id="423536"/>
    <lineage>
        <taxon>Eukaryota</taxon>
        <taxon>Sar</taxon>
        <taxon>Alveolata</taxon>
        <taxon>Perkinsozoa</taxon>
        <taxon>Perkinsea</taxon>
        <taxon>Perkinsida</taxon>
        <taxon>Perkinsidae</taxon>
        <taxon>Perkinsus</taxon>
    </lineage>
</organism>
<sequence>MGGSCVYCIAQVTLNFLLNDVFMCFFFGIAMVEVVVAVLPGGSLSPMSKAVVPLMSTLGGMLGPIVVFFALVYIISNCGGFDNYDEDLSAVLKGWGIVVSTDISIAWLVASFVFGGGHAAIRFILLLAVADDVGGMLVIAIFYPSAHEPQYIYLLLCVAGCAVAFLIRTLKLKHWAWYVFLGGPLVWYGLLEASVHASLALCLIVPFMPKEIDTSEPNFFVKLWRRWRNKESIDEETSECDSSSETVATPLGSGVVPGPLEKFDYDCAFWVHCGLFFFALANAGIKFTSESVGYVTLCVTLSLLVGKPLGIFVFGWIASYLMRLGLPEGMTYRHLFVVGIVSGAGLTVALFVAQSAYTEPTLLEEAKLGALLSVLSAPLALIVGWLFCIEKVPAGEVPPEGRAMSK</sequence>
<dbReference type="OMA" id="YFMLHSG"/>
<evidence type="ECO:0000256" key="2">
    <source>
        <dbReference type="ARBA" id="ARBA00022475"/>
    </source>
</evidence>
<evidence type="ECO:0000256" key="6">
    <source>
        <dbReference type="SAM" id="Phobius"/>
    </source>
</evidence>
<dbReference type="PANTHER" id="PTHR30341">
    <property type="entry name" value="SODIUM ION/PROTON ANTIPORTER NHAA-RELATED"/>
    <property type="match status" value="1"/>
</dbReference>
<feature type="transmembrane region" description="Helical" evidence="6">
    <location>
        <begin position="368"/>
        <end position="387"/>
    </location>
</feature>
<dbReference type="GO" id="GO:0006885">
    <property type="term" value="P:regulation of pH"/>
    <property type="evidence" value="ECO:0007669"/>
    <property type="project" value="InterPro"/>
</dbReference>
<dbReference type="InterPro" id="IPR023171">
    <property type="entry name" value="Na/H_antiporter_dom_sf"/>
</dbReference>
<accession>C5KHJ6</accession>
<keyword evidence="2" id="KW-1003">Cell membrane</keyword>
<evidence type="ECO:0000256" key="4">
    <source>
        <dbReference type="ARBA" id="ARBA00022989"/>
    </source>
</evidence>
<evidence type="ECO:0000313" key="7">
    <source>
        <dbReference type="EMBL" id="EER16058.1"/>
    </source>
</evidence>
<reference evidence="7 8" key="1">
    <citation type="submission" date="2008-07" db="EMBL/GenBank/DDBJ databases">
        <authorList>
            <person name="El-Sayed N."/>
            <person name="Caler E."/>
            <person name="Inman J."/>
            <person name="Amedeo P."/>
            <person name="Hass B."/>
            <person name="Wortman J."/>
        </authorList>
    </citation>
    <scope>NUCLEOTIDE SEQUENCE [LARGE SCALE GENOMIC DNA]</scope>
    <source>
        <strain evidence="8">ATCC 50983 / TXsc</strain>
    </source>
</reference>
<feature type="transmembrane region" description="Helical" evidence="6">
    <location>
        <begin position="175"/>
        <end position="208"/>
    </location>
</feature>
<dbReference type="AlphaFoldDB" id="C5KHJ6"/>
<feature type="transmembrane region" description="Helical" evidence="6">
    <location>
        <begin position="334"/>
        <end position="356"/>
    </location>
</feature>
<dbReference type="InParanoid" id="C5KHJ6"/>